<accession>A0A9W8CR36</accession>
<gene>
    <name evidence="1" type="ORF">LPJ53_003188</name>
</gene>
<dbReference type="Gene3D" id="1.25.40.480">
    <property type="match status" value="1"/>
</dbReference>
<dbReference type="Proteomes" id="UP001149813">
    <property type="component" value="Unassembled WGS sequence"/>
</dbReference>
<protein>
    <submittedName>
        <fullName evidence="1">Uncharacterized protein</fullName>
    </submittedName>
</protein>
<evidence type="ECO:0000313" key="2">
    <source>
        <dbReference type="Proteomes" id="UP001149813"/>
    </source>
</evidence>
<name>A0A9W8CR36_9FUNG</name>
<proteinExistence type="predicted"/>
<comment type="caution">
    <text evidence="1">The sequence shown here is derived from an EMBL/GenBank/DDBJ whole genome shotgun (WGS) entry which is preliminary data.</text>
</comment>
<evidence type="ECO:0000313" key="1">
    <source>
        <dbReference type="EMBL" id="KAJ1722394.1"/>
    </source>
</evidence>
<dbReference type="OrthoDB" id="5585985at2759"/>
<sequence length="122" mass="13004">MPLVAAESVGTGIATLVLERAVVLGDSAYLVMEALLSVVPADRPLSASGWLKRWPSVMQKMAPVNQDSKKLCSLMLLLVNKFGAHLDIPDLDRISSAAGLLTVPQKKAVVLAAARKAEKKKN</sequence>
<reference evidence="1" key="1">
    <citation type="submission" date="2022-07" db="EMBL/GenBank/DDBJ databases">
        <title>Phylogenomic reconstructions and comparative analyses of Kickxellomycotina fungi.</title>
        <authorList>
            <person name="Reynolds N.K."/>
            <person name="Stajich J.E."/>
            <person name="Barry K."/>
            <person name="Grigoriev I.V."/>
            <person name="Crous P."/>
            <person name="Smith M.E."/>
        </authorList>
    </citation>
    <scope>NUCLEOTIDE SEQUENCE</scope>
    <source>
        <strain evidence="1">NBRC 32514</strain>
    </source>
</reference>
<dbReference type="AlphaFoldDB" id="A0A9W8CR36"/>
<dbReference type="EMBL" id="JANBOJ010000114">
    <property type="protein sequence ID" value="KAJ1722394.1"/>
    <property type="molecule type" value="Genomic_DNA"/>
</dbReference>
<keyword evidence="2" id="KW-1185">Reference proteome</keyword>
<organism evidence="1 2">
    <name type="scientific">Coemansia erecta</name>
    <dbReference type="NCBI Taxonomy" id="147472"/>
    <lineage>
        <taxon>Eukaryota</taxon>
        <taxon>Fungi</taxon>
        <taxon>Fungi incertae sedis</taxon>
        <taxon>Zoopagomycota</taxon>
        <taxon>Kickxellomycotina</taxon>
        <taxon>Kickxellomycetes</taxon>
        <taxon>Kickxellales</taxon>
        <taxon>Kickxellaceae</taxon>
        <taxon>Coemansia</taxon>
    </lineage>
</organism>